<protein>
    <recommendedName>
        <fullName evidence="5">Lipocalin-like domain-containing protein</fullName>
    </recommendedName>
</protein>
<dbReference type="AlphaFoldDB" id="E0RNP1"/>
<gene>
    <name evidence="3" type="ordered locus">STHERM_c16960</name>
</gene>
<feature type="chain" id="PRO_5003139640" description="Lipocalin-like domain-containing protein" evidence="2">
    <location>
        <begin position="29"/>
        <end position="216"/>
    </location>
</feature>
<reference key="1">
    <citation type="submission" date="2009-08" db="EMBL/GenBank/DDBJ databases">
        <title>The genome sequence of Spirochaeta thermophila DSM6192.</title>
        <authorList>
            <person name="Angelov A."/>
            <person name="Mientus M."/>
            <person name="Wittenberg S."/>
            <person name="Lehmann R."/>
            <person name="Liesegang H."/>
            <person name="Daniel R."/>
            <person name="Liebl W."/>
        </authorList>
    </citation>
    <scope>NUCLEOTIDE SEQUENCE</scope>
    <source>
        <strain>DSM 6192</strain>
    </source>
</reference>
<evidence type="ECO:0000313" key="4">
    <source>
        <dbReference type="Proteomes" id="UP000001296"/>
    </source>
</evidence>
<evidence type="ECO:0000256" key="1">
    <source>
        <dbReference type="SAM" id="MobiDB-lite"/>
    </source>
</evidence>
<evidence type="ECO:0000313" key="3">
    <source>
        <dbReference type="EMBL" id="ADN02632.1"/>
    </source>
</evidence>
<feature type="signal peptide" evidence="2">
    <location>
        <begin position="1"/>
        <end position="28"/>
    </location>
</feature>
<organism evidence="3 4">
    <name type="scientific">Winmispira thermophila (strain ATCC 49972 / DSM 6192 / RI 19.B1)</name>
    <name type="common">Spirochaeta thermophila</name>
    <dbReference type="NCBI Taxonomy" id="665571"/>
    <lineage>
        <taxon>Bacteria</taxon>
        <taxon>Pseudomonadati</taxon>
        <taxon>Spirochaetota</taxon>
        <taxon>Spirochaetia</taxon>
        <taxon>Winmispirales</taxon>
        <taxon>Winmispiraceae</taxon>
        <taxon>Winmispira</taxon>
    </lineage>
</organism>
<proteinExistence type="predicted"/>
<dbReference type="KEGG" id="sta:STHERM_c16960"/>
<evidence type="ECO:0000256" key="2">
    <source>
        <dbReference type="SAM" id="SignalP"/>
    </source>
</evidence>
<feature type="region of interest" description="Disordered" evidence="1">
    <location>
        <begin position="187"/>
        <end position="216"/>
    </location>
</feature>
<dbReference type="RefSeq" id="WP_013314471.1">
    <property type="nucleotide sequence ID" value="NC_014484.1"/>
</dbReference>
<dbReference type="Proteomes" id="UP000001296">
    <property type="component" value="Chromosome"/>
</dbReference>
<reference evidence="3 4" key="2">
    <citation type="journal article" date="2010" name="J. Bacteriol.">
        <title>Genome sequence of the polysaccharide-degrading, thermophilic anaerobe Spirochaeta thermophila DSM 6192.</title>
        <authorList>
            <person name="Angelov A."/>
            <person name="Liebl S."/>
            <person name="Ballschmiter M."/>
            <person name="Bomeke M."/>
            <person name="Lehmann R."/>
            <person name="Liesegang H."/>
            <person name="Daniel R."/>
            <person name="Liebl W."/>
        </authorList>
    </citation>
    <scope>NUCLEOTIDE SEQUENCE [LARGE SCALE GENOMIC DNA]</scope>
    <source>
        <strain evidence="4">ATCC 49972 / DSM 6192 / RI 19.B1</strain>
    </source>
</reference>
<name>E0RNP1_WINT6</name>
<dbReference type="EMBL" id="CP001698">
    <property type="protein sequence ID" value="ADN02632.1"/>
    <property type="molecule type" value="Genomic_DNA"/>
</dbReference>
<accession>E0RNP1</accession>
<dbReference type="PaxDb" id="665571-STHERM_c16960"/>
<dbReference type="PROSITE" id="PS51257">
    <property type="entry name" value="PROKAR_LIPOPROTEIN"/>
    <property type="match status" value="1"/>
</dbReference>
<keyword evidence="2" id="KW-0732">Signal</keyword>
<evidence type="ECO:0008006" key="5">
    <source>
        <dbReference type="Google" id="ProtNLM"/>
    </source>
</evidence>
<sequence>MKAREVAGVLVAASLLLSVFFTGCDTGAADTGAAGEIPLLGGWKIISVEKTYPSQETIVLPIDVFADLGNDDADGDGWIDVDIDSDGEEEECWAYMYVRISETSMDLYYEFSGDDPGASMFDSTPWKDIGVSGFGMYRSLAESGEVDEIAEDSMRVSFEGGWLEMGYTVEGDEATVEVTVYDEQGEVQERQTVTAQRASQEELEEMENAPDFSGLL</sequence>
<dbReference type="HOGENOM" id="CLU_1282556_0_0_12"/>